<gene>
    <name evidence="3" type="ORF">WR25_23322</name>
</gene>
<evidence type="ECO:0000313" key="3">
    <source>
        <dbReference type="EMBL" id="PAV57712.1"/>
    </source>
</evidence>
<dbReference type="InterPro" id="IPR053093">
    <property type="entry name" value="GPCR-like"/>
</dbReference>
<keyword evidence="2" id="KW-0472">Membrane</keyword>
<sequence length="440" mass="50135">MDAFCNPHRNLTAEDAEFAAQIKDMKRVFSFAQIIFCLIGVIGNILNLRTLQSPSLQTVPFMYIRALAVFDLISLSAIILHFIFERLRTSFILMFYQTYIEAALINTFLIAGLYLLLVHPHFKPSQNPKRLARKRIGFMLFCSTLLHLPMVLQTKLKSYPNGAYMPANNIDMLCREPHWTIFKYYKMGRECLRFCCVIIMTVLNVVIARRLQITKINRRRLVKRSCASDVALNLLQAPNGVPSRKPSNTSPEPNMGGTAQSPSSKREYTHLIKSFAEKKLTVLMISICIIFILGNVPQMLVMVLQNESMETVFGFQLYRNIANLLEVMNHCLNFYVFCMASKEYTRAFLLNCLCLRNILLRYPSIAEFINTRRVSSMFTTNSVSMHNRDLLSLESIQPDGPSINDEAREPCTLPPVSLSVSFCHANPKALLQSPVHLSPS</sequence>
<feature type="transmembrane region" description="Helical" evidence="2">
    <location>
        <begin position="138"/>
        <end position="156"/>
    </location>
</feature>
<comment type="caution">
    <text evidence="3">The sequence shown here is derived from an EMBL/GenBank/DDBJ whole genome shotgun (WGS) entry which is preliminary data.</text>
</comment>
<dbReference type="Gene3D" id="1.20.1070.10">
    <property type="entry name" value="Rhodopsin 7-helix transmembrane proteins"/>
    <property type="match status" value="1"/>
</dbReference>
<feature type="region of interest" description="Disordered" evidence="1">
    <location>
        <begin position="237"/>
        <end position="265"/>
    </location>
</feature>
<evidence type="ECO:0008006" key="5">
    <source>
        <dbReference type="Google" id="ProtNLM"/>
    </source>
</evidence>
<keyword evidence="2" id="KW-1133">Transmembrane helix</keyword>
<dbReference type="Proteomes" id="UP000218231">
    <property type="component" value="Unassembled WGS sequence"/>
</dbReference>
<dbReference type="SUPFAM" id="SSF81321">
    <property type="entry name" value="Family A G protein-coupled receptor-like"/>
    <property type="match status" value="1"/>
</dbReference>
<keyword evidence="2" id="KW-0812">Transmembrane</keyword>
<evidence type="ECO:0000256" key="2">
    <source>
        <dbReference type="SAM" id="Phobius"/>
    </source>
</evidence>
<feature type="transmembrane region" description="Helical" evidence="2">
    <location>
        <begin position="60"/>
        <end position="84"/>
    </location>
</feature>
<feature type="non-terminal residue" evidence="3">
    <location>
        <position position="440"/>
    </location>
</feature>
<evidence type="ECO:0000313" key="4">
    <source>
        <dbReference type="Proteomes" id="UP000218231"/>
    </source>
</evidence>
<dbReference type="EMBL" id="LIAE01010630">
    <property type="protein sequence ID" value="PAV57712.1"/>
    <property type="molecule type" value="Genomic_DNA"/>
</dbReference>
<reference evidence="3 4" key="1">
    <citation type="journal article" date="2017" name="Curr. Biol.">
        <title>Genome architecture and evolution of a unichromosomal asexual nematode.</title>
        <authorList>
            <person name="Fradin H."/>
            <person name="Zegar C."/>
            <person name="Gutwein M."/>
            <person name="Lucas J."/>
            <person name="Kovtun M."/>
            <person name="Corcoran D."/>
            <person name="Baugh L.R."/>
            <person name="Kiontke K."/>
            <person name="Gunsalus K."/>
            <person name="Fitch D.H."/>
            <person name="Piano F."/>
        </authorList>
    </citation>
    <scope>NUCLEOTIDE SEQUENCE [LARGE SCALE GENOMIC DNA]</scope>
    <source>
        <strain evidence="3">PF1309</strain>
    </source>
</reference>
<dbReference type="OrthoDB" id="10033446at2759"/>
<evidence type="ECO:0000256" key="1">
    <source>
        <dbReference type="SAM" id="MobiDB-lite"/>
    </source>
</evidence>
<feature type="transmembrane region" description="Helical" evidence="2">
    <location>
        <begin position="280"/>
        <end position="301"/>
    </location>
</feature>
<dbReference type="PANTHER" id="PTHR47760">
    <property type="entry name" value="G-PROTEIN COUPLED RECEPTOR B0563.6-LIKE PROTEIN-RELATED"/>
    <property type="match status" value="1"/>
</dbReference>
<protein>
    <recommendedName>
        <fullName evidence="5">G-protein coupled receptors family 1 profile domain-containing protein</fullName>
    </recommendedName>
</protein>
<feature type="compositionally biased region" description="Polar residues" evidence="1">
    <location>
        <begin position="245"/>
        <end position="263"/>
    </location>
</feature>
<dbReference type="STRING" id="2018661.A0A2A2J870"/>
<organism evidence="3 4">
    <name type="scientific">Diploscapter pachys</name>
    <dbReference type="NCBI Taxonomy" id="2018661"/>
    <lineage>
        <taxon>Eukaryota</taxon>
        <taxon>Metazoa</taxon>
        <taxon>Ecdysozoa</taxon>
        <taxon>Nematoda</taxon>
        <taxon>Chromadorea</taxon>
        <taxon>Rhabditida</taxon>
        <taxon>Rhabditina</taxon>
        <taxon>Rhabditomorpha</taxon>
        <taxon>Rhabditoidea</taxon>
        <taxon>Rhabditidae</taxon>
        <taxon>Diploscapter</taxon>
    </lineage>
</organism>
<feature type="transmembrane region" description="Helical" evidence="2">
    <location>
        <begin position="191"/>
        <end position="211"/>
    </location>
</feature>
<dbReference type="PANTHER" id="PTHR47760:SF4">
    <property type="entry name" value="G-PROTEIN COUPLED RECEPTORS FAMILY 1 PROFILE DOMAIN-CONTAINING PROTEIN"/>
    <property type="match status" value="1"/>
</dbReference>
<name>A0A2A2J870_9BILA</name>
<proteinExistence type="predicted"/>
<feature type="transmembrane region" description="Helical" evidence="2">
    <location>
        <begin position="28"/>
        <end position="48"/>
    </location>
</feature>
<dbReference type="AlphaFoldDB" id="A0A2A2J870"/>
<accession>A0A2A2J870</accession>
<keyword evidence="4" id="KW-1185">Reference proteome</keyword>
<dbReference type="CDD" id="cd14978">
    <property type="entry name" value="7tmA_FMRFamide_R-like"/>
    <property type="match status" value="1"/>
</dbReference>
<feature type="transmembrane region" description="Helical" evidence="2">
    <location>
        <begin position="96"/>
        <end position="117"/>
    </location>
</feature>